<accession>A0A915Q1W4</accession>
<organism evidence="2 3">
    <name type="scientific">Setaria digitata</name>
    <dbReference type="NCBI Taxonomy" id="48799"/>
    <lineage>
        <taxon>Eukaryota</taxon>
        <taxon>Metazoa</taxon>
        <taxon>Ecdysozoa</taxon>
        <taxon>Nematoda</taxon>
        <taxon>Chromadorea</taxon>
        <taxon>Rhabditida</taxon>
        <taxon>Spirurina</taxon>
        <taxon>Spiruromorpha</taxon>
        <taxon>Filarioidea</taxon>
        <taxon>Setariidae</taxon>
        <taxon>Setaria</taxon>
    </lineage>
</organism>
<evidence type="ECO:0000313" key="3">
    <source>
        <dbReference type="WBParaSite" id="sdigi.contig77.g3745.t1"/>
    </source>
</evidence>
<feature type="region of interest" description="Disordered" evidence="1">
    <location>
        <begin position="94"/>
        <end position="124"/>
    </location>
</feature>
<proteinExistence type="predicted"/>
<dbReference type="WBParaSite" id="sdigi.contig77.g3745.t1">
    <property type="protein sequence ID" value="sdigi.contig77.g3745.t1"/>
    <property type="gene ID" value="sdigi.contig77.g3745"/>
</dbReference>
<sequence length="210" mass="23839">MEIPKNGQRRKLMAKVECHMYMSSKSLFLEHLLNSQYIRRLCLGRGNREEKEQKSNQSILEDRGELKLGKGSDDEGVGVRNGRQAETTLFIEILPPRKGGGRRREKLRPSSGHSHHGKSGEVAEVEENRQATWLYWKSSKGCLLPFFASFVADTRATDTSLPSSFDGQADRQTTHTQIPRTDRQTKTDDGRPTEEPTGRTNRHTLWTICG</sequence>
<protein>
    <submittedName>
        <fullName evidence="3">Uncharacterized protein</fullName>
    </submittedName>
</protein>
<evidence type="ECO:0000313" key="2">
    <source>
        <dbReference type="Proteomes" id="UP000887581"/>
    </source>
</evidence>
<evidence type="ECO:0000256" key="1">
    <source>
        <dbReference type="SAM" id="MobiDB-lite"/>
    </source>
</evidence>
<feature type="region of interest" description="Disordered" evidence="1">
    <location>
        <begin position="47"/>
        <end position="81"/>
    </location>
</feature>
<feature type="compositionally biased region" description="Basic and acidic residues" evidence="1">
    <location>
        <begin position="47"/>
        <end position="73"/>
    </location>
</feature>
<dbReference type="AlphaFoldDB" id="A0A915Q1W4"/>
<name>A0A915Q1W4_9BILA</name>
<dbReference type="Proteomes" id="UP000887581">
    <property type="component" value="Unplaced"/>
</dbReference>
<keyword evidence="2" id="KW-1185">Reference proteome</keyword>
<reference evidence="3" key="1">
    <citation type="submission" date="2022-11" db="UniProtKB">
        <authorList>
            <consortium name="WormBaseParasite"/>
        </authorList>
    </citation>
    <scope>IDENTIFICATION</scope>
</reference>
<feature type="compositionally biased region" description="Basic and acidic residues" evidence="1">
    <location>
        <begin position="180"/>
        <end position="197"/>
    </location>
</feature>
<feature type="region of interest" description="Disordered" evidence="1">
    <location>
        <begin position="159"/>
        <end position="203"/>
    </location>
</feature>